<dbReference type="OrthoDB" id="272077at2759"/>
<protein>
    <submittedName>
        <fullName evidence="4">Kinase-like domain-containing protein</fullName>
    </submittedName>
</protein>
<dbReference type="PROSITE" id="PS00107">
    <property type="entry name" value="PROTEIN_KINASE_ATP"/>
    <property type="match status" value="1"/>
</dbReference>
<evidence type="ECO:0000256" key="2">
    <source>
        <dbReference type="PROSITE-ProRule" id="PRU10141"/>
    </source>
</evidence>
<keyword evidence="4" id="KW-0418">Kinase</keyword>
<gene>
    <name evidence="4" type="ORF">RCL2_000977400</name>
</gene>
<dbReference type="InterPro" id="IPR011009">
    <property type="entry name" value="Kinase-like_dom_sf"/>
</dbReference>
<dbReference type="Pfam" id="PF08238">
    <property type="entry name" value="Sel1"/>
    <property type="match status" value="8"/>
</dbReference>
<dbReference type="PROSITE" id="PS50011">
    <property type="entry name" value="PROTEIN_KINASE_DOM"/>
    <property type="match status" value="1"/>
</dbReference>
<dbReference type="AlphaFoldDB" id="A0A8H3LBE2"/>
<dbReference type="Proteomes" id="UP000615446">
    <property type="component" value="Unassembled WGS sequence"/>
</dbReference>
<dbReference type="PANTHER" id="PTHR11102:SF160">
    <property type="entry name" value="ERAD-ASSOCIATED E3 UBIQUITIN-PROTEIN LIGASE COMPONENT HRD3"/>
    <property type="match status" value="1"/>
</dbReference>
<dbReference type="InterPro" id="IPR050767">
    <property type="entry name" value="Sel1_AlgK"/>
</dbReference>
<keyword evidence="2" id="KW-0067">ATP-binding</keyword>
<evidence type="ECO:0000313" key="5">
    <source>
        <dbReference type="Proteomes" id="UP000615446"/>
    </source>
</evidence>
<dbReference type="InterPro" id="IPR006597">
    <property type="entry name" value="Sel1-like"/>
</dbReference>
<name>A0A8H3LBE2_9GLOM</name>
<keyword evidence="2" id="KW-0547">Nucleotide-binding</keyword>
<dbReference type="InterPro" id="IPR011990">
    <property type="entry name" value="TPR-like_helical_dom_sf"/>
</dbReference>
<keyword evidence="4" id="KW-0808">Transferase</keyword>
<accession>A0A8H3LBE2</accession>
<dbReference type="InterPro" id="IPR017441">
    <property type="entry name" value="Protein_kinase_ATP_BS"/>
</dbReference>
<dbReference type="SMART" id="SM00671">
    <property type="entry name" value="SEL1"/>
    <property type="match status" value="8"/>
</dbReference>
<dbReference type="GO" id="GO:0004672">
    <property type="term" value="F:protein kinase activity"/>
    <property type="evidence" value="ECO:0007669"/>
    <property type="project" value="InterPro"/>
</dbReference>
<dbReference type="EMBL" id="BLAL01000061">
    <property type="protein sequence ID" value="GES82577.1"/>
    <property type="molecule type" value="Genomic_DNA"/>
</dbReference>
<reference evidence="4" key="1">
    <citation type="submission" date="2019-10" db="EMBL/GenBank/DDBJ databases">
        <title>Conservation and host-specific expression of non-tandemly repeated heterogenous ribosome RNA gene in arbuscular mycorrhizal fungi.</title>
        <authorList>
            <person name="Maeda T."/>
            <person name="Kobayashi Y."/>
            <person name="Nakagawa T."/>
            <person name="Ezawa T."/>
            <person name="Yamaguchi K."/>
            <person name="Bino T."/>
            <person name="Nishimoto Y."/>
            <person name="Shigenobu S."/>
            <person name="Kawaguchi M."/>
        </authorList>
    </citation>
    <scope>NUCLEOTIDE SEQUENCE</scope>
    <source>
        <strain evidence="4">HR1</strain>
    </source>
</reference>
<dbReference type="PRINTS" id="PR00109">
    <property type="entry name" value="TYRKINASE"/>
</dbReference>
<sequence length="775" mass="89916">MSIKHSNDIDLLEKLIIEERIKLYEYSDFKNIQPIGKGSFGKVVRVNCKTTDHFFALKSFDNDEITLKEVVKELKLHRNVDFHENIVRIFGVTKEETNENHSMRRYSFVLEYADNGTLSNYLTRHFNELNWNDKNQLALQLASAVTFIHNCNIIHRDLHANNILIHQKNIKLADFGLSKKIDEKSSNTSKIIGVIPYIDPKSLDNRNYKLNKKSDVYSIGVVMWQISSGYKPYRDVDYDGRLILDILNGKREEIIDGTSVEYSSLYKKCWKLEPSKRPDMQEVVLILKSIISSRQEYVNIENIINEENKNYTIENYQFDLKSNDEMLDMNKSLEISNLQYQNSFQNRLSALSCQEIDINKSLMISSSRNHISIQNRNSLSLSSLSSQVTKTSSLIYDNSDNIIDNINNKIVDELIKYVIKKHDNGITFDQIKQFISQQISKLDHAMEKLIKWLLKNQTKSQHIFSLGLFYYYNIGVKEDSIKAFKLFLKASEDNYSIAQVYLAKCHNDGYGTECNKKLAFDWYKKSAENRSIIGQFYLGYCYEIGIGIRDGKKSVYWYKKAANNGNTTAKLYLAECYRLGKGVEKNEVEALKYYKELAKKEVADAQFQLGNCFYYGIGIKLDRIEALYWYRKSTINGNIAAKYILEKHYNEKIKNKVKNNPLIKINQLGLYYIGKILIKTSYEKSFFYFQKAAENGYKVAQHNLGECYRNGIGVRKDERKAFELFKKSAEQGYNDAKFRLGYCYDVGIGTDINKVKAFELYKVAAEKGDDDAQIS</sequence>
<evidence type="ECO:0000256" key="1">
    <source>
        <dbReference type="ARBA" id="ARBA00038101"/>
    </source>
</evidence>
<comment type="similarity">
    <text evidence="1">Belongs to the sel-1 family.</text>
</comment>
<evidence type="ECO:0000259" key="3">
    <source>
        <dbReference type="PROSITE" id="PS50011"/>
    </source>
</evidence>
<feature type="domain" description="Protein kinase" evidence="3">
    <location>
        <begin position="29"/>
        <end position="298"/>
    </location>
</feature>
<dbReference type="Pfam" id="PF07714">
    <property type="entry name" value="PK_Tyr_Ser-Thr"/>
    <property type="match status" value="1"/>
</dbReference>
<dbReference type="InterPro" id="IPR001245">
    <property type="entry name" value="Ser-Thr/Tyr_kinase_cat_dom"/>
</dbReference>
<organism evidence="4 5">
    <name type="scientific">Rhizophagus clarus</name>
    <dbReference type="NCBI Taxonomy" id="94130"/>
    <lineage>
        <taxon>Eukaryota</taxon>
        <taxon>Fungi</taxon>
        <taxon>Fungi incertae sedis</taxon>
        <taxon>Mucoromycota</taxon>
        <taxon>Glomeromycotina</taxon>
        <taxon>Glomeromycetes</taxon>
        <taxon>Glomerales</taxon>
        <taxon>Glomeraceae</taxon>
        <taxon>Rhizophagus</taxon>
    </lineage>
</organism>
<feature type="binding site" evidence="2">
    <location>
        <position position="58"/>
    </location>
    <ligand>
        <name>ATP</name>
        <dbReference type="ChEBI" id="CHEBI:30616"/>
    </ligand>
</feature>
<proteinExistence type="inferred from homology"/>
<dbReference type="Gene3D" id="1.10.510.10">
    <property type="entry name" value="Transferase(Phosphotransferase) domain 1"/>
    <property type="match status" value="1"/>
</dbReference>
<dbReference type="PANTHER" id="PTHR11102">
    <property type="entry name" value="SEL-1-LIKE PROTEIN"/>
    <property type="match status" value="1"/>
</dbReference>
<dbReference type="InterPro" id="IPR000719">
    <property type="entry name" value="Prot_kinase_dom"/>
</dbReference>
<dbReference type="Gene3D" id="1.25.40.10">
    <property type="entry name" value="Tetratricopeptide repeat domain"/>
    <property type="match status" value="3"/>
</dbReference>
<comment type="caution">
    <text evidence="4">The sequence shown here is derived from an EMBL/GenBank/DDBJ whole genome shotgun (WGS) entry which is preliminary data.</text>
</comment>
<dbReference type="GO" id="GO:0005524">
    <property type="term" value="F:ATP binding"/>
    <property type="evidence" value="ECO:0007669"/>
    <property type="project" value="UniProtKB-UniRule"/>
</dbReference>
<dbReference type="SUPFAM" id="SSF81901">
    <property type="entry name" value="HCP-like"/>
    <property type="match status" value="3"/>
</dbReference>
<dbReference type="SUPFAM" id="SSF56112">
    <property type="entry name" value="Protein kinase-like (PK-like)"/>
    <property type="match status" value="1"/>
</dbReference>
<evidence type="ECO:0000313" key="4">
    <source>
        <dbReference type="EMBL" id="GES82577.1"/>
    </source>
</evidence>